<reference evidence="1" key="1">
    <citation type="submission" date="2014-05" db="EMBL/GenBank/DDBJ databases">
        <authorList>
            <person name="Chronopoulou M."/>
        </authorList>
    </citation>
    <scope>NUCLEOTIDE SEQUENCE</scope>
    <source>
        <tissue evidence="1">Whole organism</tissue>
    </source>
</reference>
<sequence>MFGINFGGKKVSCRFYADDNYIFLEGASEEELYLDIRSNKTNLNIMTGCEVVDHIKQLGITFSSLGTDAKYLMEKMRKIECNLKIIKAPNMNFSKRVCWWNFYVSSKFIYCS</sequence>
<accession>A0A0K2TTG6</accession>
<proteinExistence type="predicted"/>
<organism evidence="1">
    <name type="scientific">Lepeophtheirus salmonis</name>
    <name type="common">Salmon louse</name>
    <name type="synonym">Caligus salmonis</name>
    <dbReference type="NCBI Taxonomy" id="72036"/>
    <lineage>
        <taxon>Eukaryota</taxon>
        <taxon>Metazoa</taxon>
        <taxon>Ecdysozoa</taxon>
        <taxon>Arthropoda</taxon>
        <taxon>Crustacea</taxon>
        <taxon>Multicrustacea</taxon>
        <taxon>Hexanauplia</taxon>
        <taxon>Copepoda</taxon>
        <taxon>Siphonostomatoida</taxon>
        <taxon>Caligidae</taxon>
        <taxon>Lepeophtheirus</taxon>
    </lineage>
</organism>
<protein>
    <submittedName>
        <fullName evidence="1">Uncharacterized protein</fullName>
    </submittedName>
</protein>
<evidence type="ECO:0000313" key="1">
    <source>
        <dbReference type="EMBL" id="CDW28696.1"/>
    </source>
</evidence>
<dbReference type="EMBL" id="HACA01011335">
    <property type="protein sequence ID" value="CDW28696.1"/>
    <property type="molecule type" value="Transcribed_RNA"/>
</dbReference>
<name>A0A0K2TTG6_LEPSM</name>
<dbReference type="AlphaFoldDB" id="A0A0K2TTG6"/>